<evidence type="ECO:0000256" key="7">
    <source>
        <dbReference type="ARBA" id="ARBA00023136"/>
    </source>
</evidence>
<dbReference type="InterPro" id="IPR002110">
    <property type="entry name" value="Ankyrin_rpt"/>
</dbReference>
<evidence type="ECO:0000256" key="9">
    <source>
        <dbReference type="SAM" id="MobiDB-lite"/>
    </source>
</evidence>
<dbReference type="PANTHER" id="PTHR24198:SF165">
    <property type="entry name" value="ANKYRIN REPEAT-CONTAINING PROTEIN-RELATED"/>
    <property type="match status" value="1"/>
</dbReference>
<dbReference type="Gene3D" id="3.40.50.150">
    <property type="entry name" value="Vaccinia Virus protein VP39"/>
    <property type="match status" value="1"/>
</dbReference>
<dbReference type="Gene3D" id="1.25.40.20">
    <property type="entry name" value="Ankyrin repeat-containing domain"/>
    <property type="match status" value="2"/>
</dbReference>
<organism evidence="11 12">
    <name type="scientific">Symbiodinium necroappetens</name>
    <dbReference type="NCBI Taxonomy" id="1628268"/>
    <lineage>
        <taxon>Eukaryota</taxon>
        <taxon>Sar</taxon>
        <taxon>Alveolata</taxon>
        <taxon>Dinophyceae</taxon>
        <taxon>Suessiales</taxon>
        <taxon>Symbiodiniaceae</taxon>
        <taxon>Symbiodinium</taxon>
    </lineage>
</organism>
<keyword evidence="4" id="KW-0677">Repeat</keyword>
<dbReference type="SMART" id="SM00248">
    <property type="entry name" value="ANK"/>
    <property type="match status" value="9"/>
</dbReference>
<feature type="transmembrane region" description="Helical" evidence="10">
    <location>
        <begin position="463"/>
        <end position="483"/>
    </location>
</feature>
<feature type="non-terminal residue" evidence="11">
    <location>
        <position position="1298"/>
    </location>
</feature>
<evidence type="ECO:0000256" key="4">
    <source>
        <dbReference type="ARBA" id="ARBA00022737"/>
    </source>
</evidence>
<evidence type="ECO:0000313" key="12">
    <source>
        <dbReference type="Proteomes" id="UP000601435"/>
    </source>
</evidence>
<feature type="compositionally biased region" description="Basic and acidic residues" evidence="9">
    <location>
        <begin position="270"/>
        <end position="280"/>
    </location>
</feature>
<reference evidence="11" key="1">
    <citation type="submission" date="2021-02" db="EMBL/GenBank/DDBJ databases">
        <authorList>
            <person name="Dougan E. K."/>
            <person name="Rhodes N."/>
            <person name="Thang M."/>
            <person name="Chan C."/>
        </authorList>
    </citation>
    <scope>NUCLEOTIDE SEQUENCE</scope>
</reference>
<comment type="caution">
    <text evidence="11">The sequence shown here is derived from an EMBL/GenBank/DDBJ whole genome shotgun (WGS) entry which is preliminary data.</text>
</comment>
<dbReference type="EMBL" id="CAJNJA010032908">
    <property type="protein sequence ID" value="CAE7672395.1"/>
    <property type="molecule type" value="Genomic_DNA"/>
</dbReference>
<dbReference type="OrthoDB" id="430579at2759"/>
<comment type="similarity">
    <text evidence="2">Belongs to the XK family.</text>
</comment>
<dbReference type="SUPFAM" id="SSF53335">
    <property type="entry name" value="S-adenosyl-L-methionine-dependent methyltransferases"/>
    <property type="match status" value="1"/>
</dbReference>
<feature type="repeat" description="ANK" evidence="8">
    <location>
        <begin position="1175"/>
        <end position="1207"/>
    </location>
</feature>
<evidence type="ECO:0000256" key="6">
    <source>
        <dbReference type="ARBA" id="ARBA00023043"/>
    </source>
</evidence>
<dbReference type="InterPro" id="IPR019410">
    <property type="entry name" value="Methyltransf_16"/>
</dbReference>
<sequence length="1298" mass="138032">ACFGGAASKVYSYESCCACGNEYGNSSGRSHCWVGPFDLSYCCTFYASDARLLPHLPCWRDADGPKRRVQFELAGREWTLWQKPREPSDTRGVMAHVMWPSAYALAAWMLDKTGTAADAIEATQVLELGCGLALPSLAAALGGAATAQGTDIDRDAVQLARRAARANLPEPFFSRFRADVLDFRDAASLATVAENPSGVDTVLISGQLYEGALSVPLLRALQTLCSRQLCTVLMVFWISIEFSQTQIAFLDRMGQVGFKVVDDFACRERSRSRSPDHDHGVSSTEAPEPSWSLSEVPWLDEKTGLTCTISATRGARGKAFGEAQLWQAQVRFSTWDATVKDTTEQLRPCLYAEVEHHLGGLVSWVSSAAASASDKFRWVFLEKPWVGAAGLAVLVAASACALYVYMSMKHITARGYRLLGVDEGESRERLHAQFRIATSLGLSVADMVSDIYVATAYFRSGLIAFGGLLIAITLGSGVVGFVLHRASWERVSDEKNVDFWAAGLNEQGEPKPGAKELVLHVLQIKPLLVAYESFQLGSETVVLVRDKVLAQLSESLPSSLLQAYALAVAGAPREGSVFFLVLSLGLSLGSMADAANKGYRRLCAPTIEPGALPEAGLLAWRCADVGGRICGWALLGMALRPVDASRRGIQQPWLPAWILVDIAVSAAIHKLVLCKAWENLKRPQEMLELLLSAVTIPWGCFQYLGCRVRPSSQVASGMEKPTMLPMPSCGLRQALLRRQLRLQRMLLLGRNLTTIAAAAVVAAKYGSTAPDGTCPLAARPALASLAAAAVAFSLATLLTAAVSEMLLCWNLTLFPVAQGLCSGPLHLSVRLGSVANVQHILAQTRTHDEGLLPAHEAAICGEVGVLIALNEHCGSEAMDAADEQGRRPLHLAAASGSVDVLRFLAEAQAVADSADENGITAAHMAAEMGHADALEVLHQADAVDFQARDARGATAAHKAAGGGHVEARADLEAKAKVELGAKDDDGITPAWLAACNGHAAALRLLQEAGADLGAATDKGATPAFIAAQNGHLEALQVLRQAGADLAAAAKDGATPAHRAAQNGHLEVLRLLLQAGPPTSRKTFPDSGARRGQAKRKGQICDVKLRGSVEDHSSLVSISLLVRPTRMTLPLFLFLGIRMQELLCGRRLYVGNDPAAKLVEEQMAGAGADLAAAKKDGTTPAHRAAQNGHLEVLRLLLQAKADLGAARDDGVTPAYFAAQNGHLEALQVLRQAGADLAAAKKDGRTPAHGAALFGHLEALRLLLQAGPPTSRALFSRKRAGDLEASLGRGEEVIATTCYS</sequence>
<feature type="repeat" description="ANK" evidence="8">
    <location>
        <begin position="1051"/>
        <end position="1083"/>
    </location>
</feature>
<dbReference type="InterPro" id="IPR018629">
    <property type="entry name" value="XK-rel"/>
</dbReference>
<proteinExistence type="inferred from homology"/>
<evidence type="ECO:0000256" key="10">
    <source>
        <dbReference type="SAM" id="Phobius"/>
    </source>
</evidence>
<dbReference type="Proteomes" id="UP000601435">
    <property type="component" value="Unassembled WGS sequence"/>
</dbReference>
<dbReference type="Pfam" id="PF12796">
    <property type="entry name" value="Ank_2"/>
    <property type="match status" value="2"/>
</dbReference>
<dbReference type="GO" id="GO:0005886">
    <property type="term" value="C:plasma membrane"/>
    <property type="evidence" value="ECO:0007669"/>
    <property type="project" value="UniProtKB-ARBA"/>
</dbReference>
<evidence type="ECO:0000313" key="11">
    <source>
        <dbReference type="EMBL" id="CAE7672395.1"/>
    </source>
</evidence>
<feature type="repeat" description="ANK" evidence="8">
    <location>
        <begin position="884"/>
        <end position="916"/>
    </location>
</feature>
<dbReference type="PROSITE" id="PS50088">
    <property type="entry name" value="ANK_REPEAT"/>
    <property type="match status" value="7"/>
</dbReference>
<protein>
    <submittedName>
        <fullName evidence="11">ANK3 protein</fullName>
    </submittedName>
</protein>
<evidence type="ECO:0000256" key="8">
    <source>
        <dbReference type="PROSITE-ProRule" id="PRU00023"/>
    </source>
</evidence>
<keyword evidence="7 10" id="KW-0472">Membrane</keyword>
<feature type="transmembrane region" description="Helical" evidence="10">
    <location>
        <begin position="385"/>
        <end position="405"/>
    </location>
</feature>
<feature type="region of interest" description="Disordered" evidence="9">
    <location>
        <begin position="270"/>
        <end position="292"/>
    </location>
</feature>
<dbReference type="InterPro" id="IPR036770">
    <property type="entry name" value="Ankyrin_rpt-contain_sf"/>
</dbReference>
<gene>
    <name evidence="11" type="primary">ANK3</name>
    <name evidence="11" type="ORF">SNEC2469_LOCUS19259</name>
</gene>
<keyword evidence="12" id="KW-1185">Reference proteome</keyword>
<dbReference type="Pfam" id="PF13637">
    <property type="entry name" value="Ank_4"/>
    <property type="match status" value="1"/>
</dbReference>
<keyword evidence="5 10" id="KW-1133">Transmembrane helix</keyword>
<evidence type="ECO:0000256" key="3">
    <source>
        <dbReference type="ARBA" id="ARBA00022692"/>
    </source>
</evidence>
<feature type="region of interest" description="Disordered" evidence="9">
    <location>
        <begin position="1077"/>
        <end position="1096"/>
    </location>
</feature>
<accession>A0A812W839</accession>
<evidence type="ECO:0000256" key="1">
    <source>
        <dbReference type="ARBA" id="ARBA00004141"/>
    </source>
</evidence>
<name>A0A812W839_9DINO</name>
<feature type="repeat" description="ANK" evidence="8">
    <location>
        <begin position="1018"/>
        <end position="1050"/>
    </location>
</feature>
<dbReference type="Pfam" id="PF09815">
    <property type="entry name" value="XK-related"/>
    <property type="match status" value="1"/>
</dbReference>
<evidence type="ECO:0000256" key="5">
    <source>
        <dbReference type="ARBA" id="ARBA00022989"/>
    </source>
</evidence>
<keyword evidence="6 8" id="KW-0040">ANK repeat</keyword>
<feature type="repeat" description="ANK" evidence="8">
    <location>
        <begin position="985"/>
        <end position="1017"/>
    </location>
</feature>
<dbReference type="Pfam" id="PF10294">
    <property type="entry name" value="Methyltransf_16"/>
    <property type="match status" value="1"/>
</dbReference>
<comment type="subcellular location">
    <subcellularLocation>
        <location evidence="1">Membrane</location>
        <topology evidence="1">Multi-pass membrane protein</topology>
    </subcellularLocation>
</comment>
<dbReference type="SUPFAM" id="SSF48403">
    <property type="entry name" value="Ankyrin repeat"/>
    <property type="match status" value="2"/>
</dbReference>
<dbReference type="GO" id="GO:0005737">
    <property type="term" value="C:cytoplasm"/>
    <property type="evidence" value="ECO:0007669"/>
    <property type="project" value="TreeGrafter"/>
</dbReference>
<dbReference type="Pfam" id="PF00023">
    <property type="entry name" value="Ank"/>
    <property type="match status" value="1"/>
</dbReference>
<dbReference type="InterPro" id="IPR029063">
    <property type="entry name" value="SAM-dependent_MTases_sf"/>
</dbReference>
<dbReference type="PROSITE" id="PS50297">
    <property type="entry name" value="ANK_REP_REGION"/>
    <property type="match status" value="7"/>
</dbReference>
<evidence type="ECO:0000256" key="2">
    <source>
        <dbReference type="ARBA" id="ARBA00008789"/>
    </source>
</evidence>
<feature type="repeat" description="ANK" evidence="8">
    <location>
        <begin position="1241"/>
        <end position="1265"/>
    </location>
</feature>
<dbReference type="PANTHER" id="PTHR24198">
    <property type="entry name" value="ANKYRIN REPEAT AND PROTEIN KINASE DOMAIN-CONTAINING PROTEIN"/>
    <property type="match status" value="1"/>
</dbReference>
<feature type="repeat" description="ANK" evidence="8">
    <location>
        <begin position="1208"/>
        <end position="1240"/>
    </location>
</feature>
<keyword evidence="3 10" id="KW-0812">Transmembrane</keyword>